<dbReference type="Gene3D" id="2.180.10.10">
    <property type="entry name" value="RHS repeat-associated core"/>
    <property type="match status" value="2"/>
</dbReference>
<dbReference type="Pfam" id="PF01436">
    <property type="entry name" value="NHL"/>
    <property type="match status" value="2"/>
</dbReference>
<dbReference type="NCBIfam" id="TIGR01643">
    <property type="entry name" value="YD_repeat_2x"/>
    <property type="match status" value="2"/>
</dbReference>
<dbReference type="Proteomes" id="UP000008289">
    <property type="component" value="Chromosome"/>
</dbReference>
<protein>
    <submittedName>
        <fullName evidence="6">NHL/RHS/YD repeat protein</fullName>
    </submittedName>
</protein>
<dbReference type="InParanoid" id="Q3Z6H7"/>
<dbReference type="PROSITE" id="PS51125">
    <property type="entry name" value="NHL"/>
    <property type="match status" value="2"/>
</dbReference>
<evidence type="ECO:0000259" key="4">
    <source>
        <dbReference type="Pfam" id="PF20041"/>
    </source>
</evidence>
<reference evidence="6 7" key="1">
    <citation type="journal article" date="2005" name="Science">
        <title>Genome sequence of the PCE-dechlorinating bacterium Dehalococcoides ethenogenes.</title>
        <authorList>
            <person name="Seshadri R."/>
            <person name="Adrian L."/>
            <person name="Fouts D.E."/>
            <person name="Eisen J.A."/>
            <person name="Phillippy A.M."/>
            <person name="Methe B.A."/>
            <person name="Ward N.L."/>
            <person name="Nelson W.C."/>
            <person name="Deboy R.T."/>
            <person name="Khouri H.M."/>
            <person name="Kolonay J.F."/>
            <person name="Dodson R.J."/>
            <person name="Daugherty S.C."/>
            <person name="Brinkac L.M."/>
            <person name="Sullivan S.A."/>
            <person name="Madupu R."/>
            <person name="Nelson K.E."/>
            <person name="Kang K.H."/>
            <person name="Impraim M."/>
            <person name="Tran K."/>
            <person name="Robinson J.M."/>
            <person name="Forberger H.A."/>
            <person name="Fraser C.M."/>
            <person name="Zinder S.H."/>
            <person name="Heidelberg J.F."/>
        </authorList>
    </citation>
    <scope>NUCLEOTIDE SEQUENCE [LARGE SCALE GENOMIC DNA]</scope>
    <source>
        <strain evidence="7">ATCC BAA-2266 / KCTC 15142 / 195</strain>
    </source>
</reference>
<keyword evidence="1" id="KW-0677">Repeat</keyword>
<dbReference type="InterPro" id="IPR011042">
    <property type="entry name" value="6-blade_b-propeller_TolB-like"/>
</dbReference>
<proteinExistence type="predicted"/>
<dbReference type="InterPro" id="IPR050708">
    <property type="entry name" value="T6SS_VgrG/RHS"/>
</dbReference>
<keyword evidence="7" id="KW-1185">Reference proteome</keyword>
<feature type="domain" description="DUF6443" evidence="4">
    <location>
        <begin position="993"/>
        <end position="1074"/>
    </location>
</feature>
<feature type="repeat" description="NHL" evidence="2">
    <location>
        <begin position="634"/>
        <end position="664"/>
    </location>
</feature>
<keyword evidence="3" id="KW-1133">Transmembrane helix</keyword>
<feature type="transmembrane region" description="Helical" evidence="3">
    <location>
        <begin position="1648"/>
        <end position="1673"/>
    </location>
</feature>
<dbReference type="HOGENOM" id="CLU_233016_0_0_0"/>
<keyword evidence="3" id="KW-0472">Membrane</keyword>
<dbReference type="EMBL" id="CP000027">
    <property type="protein sequence ID" value="AAW39347.1"/>
    <property type="molecule type" value="Genomic_DNA"/>
</dbReference>
<evidence type="ECO:0000256" key="3">
    <source>
        <dbReference type="SAM" id="Phobius"/>
    </source>
</evidence>
<dbReference type="InterPro" id="IPR031325">
    <property type="entry name" value="RHS_repeat"/>
</dbReference>
<dbReference type="NCBIfam" id="TIGR03696">
    <property type="entry name" value="Rhs_assc_core"/>
    <property type="match status" value="1"/>
</dbReference>
<dbReference type="Gene3D" id="2.120.10.30">
    <property type="entry name" value="TolB, C-terminal domain"/>
    <property type="match status" value="2"/>
</dbReference>
<feature type="transmembrane region" description="Helical" evidence="3">
    <location>
        <begin position="1685"/>
        <end position="1707"/>
    </location>
</feature>
<dbReference type="InterPro" id="IPR001258">
    <property type="entry name" value="NHL_repeat"/>
</dbReference>
<evidence type="ECO:0000256" key="2">
    <source>
        <dbReference type="PROSITE-ProRule" id="PRU00504"/>
    </source>
</evidence>
<dbReference type="PANTHER" id="PTHR32305">
    <property type="match status" value="1"/>
</dbReference>
<organism evidence="6 7">
    <name type="scientific">Dehalococcoides mccartyi (strain ATCC BAA-2266 / KCTC 15142 / 195)</name>
    <name type="common">Dehalococcoides ethenogenes (strain 195)</name>
    <dbReference type="NCBI Taxonomy" id="243164"/>
    <lineage>
        <taxon>Bacteria</taxon>
        <taxon>Bacillati</taxon>
        <taxon>Chloroflexota</taxon>
        <taxon>Dehalococcoidia</taxon>
        <taxon>Dehalococcoidales</taxon>
        <taxon>Dehalococcoidaceae</taxon>
        <taxon>Dehalococcoides</taxon>
    </lineage>
</organism>
<dbReference type="Pfam" id="PF25023">
    <property type="entry name" value="TEN_YD-shell"/>
    <property type="match status" value="1"/>
</dbReference>
<dbReference type="SUPFAM" id="SSF101898">
    <property type="entry name" value="NHL repeat"/>
    <property type="match status" value="1"/>
</dbReference>
<dbReference type="Pfam" id="PF20041">
    <property type="entry name" value="DUF6443"/>
    <property type="match status" value="1"/>
</dbReference>
<dbReference type="GeneID" id="3229306"/>
<evidence type="ECO:0000259" key="5">
    <source>
        <dbReference type="Pfam" id="PF25023"/>
    </source>
</evidence>
<accession>Q3Z6H7</accession>
<dbReference type="CDD" id="cd05819">
    <property type="entry name" value="NHL"/>
    <property type="match status" value="1"/>
</dbReference>
<evidence type="ECO:0000313" key="7">
    <source>
        <dbReference type="Proteomes" id="UP000008289"/>
    </source>
</evidence>
<evidence type="ECO:0000313" key="6">
    <source>
        <dbReference type="EMBL" id="AAW39347.1"/>
    </source>
</evidence>
<gene>
    <name evidence="6" type="ordered locus">DET1472</name>
</gene>
<evidence type="ECO:0000256" key="1">
    <source>
        <dbReference type="ARBA" id="ARBA00022737"/>
    </source>
</evidence>
<dbReference type="STRING" id="243164.DET1472"/>
<dbReference type="eggNOG" id="COG3391">
    <property type="taxonomic scope" value="Bacteria"/>
</dbReference>
<dbReference type="InterPro" id="IPR056823">
    <property type="entry name" value="TEN-like_YD-shell"/>
</dbReference>
<sequence>MPVESSKFDKKTGILTAYLNHFSHYGELANPLISGPGMVMDSQVGLQSGASIYSYSIDTPAGPGGFKPKIELIYNSGSVDEMKNKRSLGSWVGIGWSLSLGRITHEPIADKYFLEFNNGSYELVTGDGINYYTKPQEFLKITRSGDIWEVYDKNGYYYEFGGSTGSTAVQYLTSADGGSYRWDLSIIRDTNGNEATVSYIQDIKGTSPDTWVRSAYPEYLTYGDIVIHFISSYDQNDATDGYIRLDNPKSYGSNPAPKVMENRKLDAIEVSIGATLIRKYSFAYTVTAASYNSSQYGGIYYSGTIKLNSIIQKGADGVSSLPATTFTYTNKQVYRRTYETTYSGNPGNAASLSWPFLTQVNSGYGGYVAFTYVQTPANTTYDTWTRECVATKTVNSGIGVSQVTNYVYSGGPYYSGYGWDAPFRGFSSVREIPETNRFINHNFYTTGSILAEKLTGLEFSYNYCKYNGAFNEEYPESVSSDFESGALDEIVLRMGGVLSNTISSLNNPNAVAIGQDGYIYVADTNANLIRKYNPNGILMSSFGNSLNQPQGLAFTYDGYLLVSNTNANTIQKYTIDGTFVSNLITGLTRPQGITVAKGGNIYVANTGANNVKIYTATGSLVNTILYWNMGTQSLNQPQGVAVTNDNILFVADTGNNRIHIYSTVNSPTVSFASFNTYKFNGVDTAFNGPQGLFYSQTGYLYVADTGNNLVHEYIPGTGMTDIPEWVSNIGSGLNQPQSVAVAPNGYIYVTDTGDNEIHKYEYTIRTWIIRLVKYTIGYSGTGGSNHYNQERYEYDSYGNVIKKYLDGNPNAIGDESYIEYDYYPNSTDNIVGLVARERTFDKDSNQITETRYYYDGNNTDYTTPPTQGNLTRKESFIDGSSSISNYYTYDTFGNVLTEQDPNGNITSWEYETTYNTYPTVKTYPITGLSESYTFDPGTDNLLTKTDVNGQTTTCYFDTFKRITKVVKPGDTETLPSIEYQYNNWGTINQQHLKTITRINSTTTIWQSQYFDGIGRVVQVQSQGETGRTIIEQTTKYDIWGRTSQVYVPQDYASTSINGYKAPETAWKSVSYIYDILGRLITQINADATTVSYDRATVSLQVLVTNERGYKHRYYYDSYLRLTKVVEYDANNAIYATTEYTYDTLGNLTQVKDNSNNITSISYDWLNRKTGMMDPDMGSWVYGYDNNGNIISQTDALSHTISYAYDALNRLTSKTYPAGLGMTDVSYNYDSTANGNYGLGLRTSMTDAVGTIVWTYDSWGRNIEELRTIDSVDYATSYIYDGLNRITTITYPTGEVVTNTYNGRGLPYALSGSTTGNLVTSTLYNQLAQPKEINFGNTLRTTFGYYGLGGSYDTTGGYYGNLWEIKTLPQSGGNVLQDTRYTWDAGDNVSTRQDVLSSQTETFTYDFLGRLTAVSGAYIASYSYNQIGNIVAMNGSSYTYSTQPHAVTQVGTTNYLYDANGNMTNRGTQTLTWDLENRPVSITEGGDITTFIYDGDGNRIKQITSIETILYINKFYEKNLATDEVTTRYYFGDTMMAERQGTTLRYVHQDSINSTSLVTSNTGTALGSTKYYPYGVTRSGSVPVDEQFTGQKLDGTGLYYYNARYYDPTLGRFLSADIYIQDFTNPQCLNRYSYCQNNPLKYTDPSGHFAWFLPIIGAAIGAVAGAVKTVVDCAIHPEKAFSTKELIANVVGGAVAGALAFTGIGILADITAEVSTAFVVVANLAVSEVSNVVDSVIESAMTGEDYTINDLTTDVISGALTGPAGVGIAPSLNKIITNKEVVAGVITSGFQIFTNTIRSIFGLTNNVNSGKSKRNSDINSGLVFYGTSRPSVQLL</sequence>
<name>Q3Z6H7_DEHM1</name>
<keyword evidence="3" id="KW-0812">Transmembrane</keyword>
<dbReference type="RefSeq" id="WP_010937149.1">
    <property type="nucleotide sequence ID" value="NC_002936.3"/>
</dbReference>
<dbReference type="PANTHER" id="PTHR32305:SF17">
    <property type="entry name" value="TRNA NUCLEASE WAPA"/>
    <property type="match status" value="1"/>
</dbReference>
<dbReference type="eggNOG" id="COG3209">
    <property type="taxonomic scope" value="Bacteria"/>
</dbReference>
<feature type="domain" description="Teneurin-like YD-shell" evidence="5">
    <location>
        <begin position="1391"/>
        <end position="1638"/>
    </location>
</feature>
<dbReference type="InterPro" id="IPR022385">
    <property type="entry name" value="Rhs_assc_core"/>
</dbReference>
<dbReference type="InterPro" id="IPR006530">
    <property type="entry name" value="YD"/>
</dbReference>
<dbReference type="InterPro" id="IPR045619">
    <property type="entry name" value="DUF6443"/>
</dbReference>
<dbReference type="Pfam" id="PF05593">
    <property type="entry name" value="RHS_repeat"/>
    <property type="match status" value="1"/>
</dbReference>
<dbReference type="KEGG" id="det:DET1472"/>
<feature type="repeat" description="NHL" evidence="2">
    <location>
        <begin position="733"/>
        <end position="763"/>
    </location>
</feature>